<dbReference type="GO" id="GO:0003676">
    <property type="term" value="F:nucleic acid binding"/>
    <property type="evidence" value="ECO:0007669"/>
    <property type="project" value="InterPro"/>
</dbReference>
<dbReference type="Pfam" id="PF18701">
    <property type="entry name" value="DUF5641"/>
    <property type="match status" value="1"/>
</dbReference>
<feature type="domain" description="Integrase catalytic" evidence="2">
    <location>
        <begin position="1418"/>
        <end position="1611"/>
    </location>
</feature>
<evidence type="ECO:0000259" key="2">
    <source>
        <dbReference type="PROSITE" id="PS50994"/>
    </source>
</evidence>
<dbReference type="PANTHER" id="PTHR47331:SF1">
    <property type="entry name" value="GAG-LIKE PROTEIN"/>
    <property type="match status" value="1"/>
</dbReference>
<reference evidence="3" key="1">
    <citation type="submission" date="2020-11" db="EMBL/GenBank/DDBJ databases">
        <authorList>
            <person name="Whiteford S."/>
        </authorList>
    </citation>
    <scope>NUCLEOTIDE SEQUENCE</scope>
</reference>
<dbReference type="Gene3D" id="2.40.70.10">
    <property type="entry name" value="Acid Proteases"/>
    <property type="match status" value="1"/>
</dbReference>
<dbReference type="InterPro" id="IPR041588">
    <property type="entry name" value="Integrase_H2C2"/>
</dbReference>
<dbReference type="GO" id="GO:0071897">
    <property type="term" value="P:DNA biosynthetic process"/>
    <property type="evidence" value="ECO:0007669"/>
    <property type="project" value="UniProtKB-ARBA"/>
</dbReference>
<evidence type="ECO:0000256" key="1">
    <source>
        <dbReference type="SAM" id="Coils"/>
    </source>
</evidence>
<dbReference type="InterPro" id="IPR012337">
    <property type="entry name" value="RNaseH-like_sf"/>
</dbReference>
<dbReference type="EMBL" id="CAJHNJ030000042">
    <property type="protein sequence ID" value="CAG9130684.1"/>
    <property type="molecule type" value="Genomic_DNA"/>
</dbReference>
<dbReference type="InterPro" id="IPR001584">
    <property type="entry name" value="Integrase_cat-core"/>
</dbReference>
<evidence type="ECO:0000313" key="3">
    <source>
        <dbReference type="EMBL" id="CAG9130684.1"/>
    </source>
</evidence>
<dbReference type="Proteomes" id="UP000653454">
    <property type="component" value="Unassembled WGS sequence"/>
</dbReference>
<dbReference type="InterPro" id="IPR008042">
    <property type="entry name" value="Retrotrans_Pao"/>
</dbReference>
<dbReference type="InterPro" id="IPR043502">
    <property type="entry name" value="DNA/RNA_pol_sf"/>
</dbReference>
<dbReference type="InterPro" id="IPR036397">
    <property type="entry name" value="RNaseH_sf"/>
</dbReference>
<dbReference type="GO" id="GO:0015074">
    <property type="term" value="P:DNA integration"/>
    <property type="evidence" value="ECO:0007669"/>
    <property type="project" value="InterPro"/>
</dbReference>
<dbReference type="Pfam" id="PF05380">
    <property type="entry name" value="Peptidase_A17"/>
    <property type="match status" value="1"/>
</dbReference>
<dbReference type="GO" id="GO:0042575">
    <property type="term" value="C:DNA polymerase complex"/>
    <property type="evidence" value="ECO:0007669"/>
    <property type="project" value="UniProtKB-ARBA"/>
</dbReference>
<dbReference type="Pfam" id="PF03564">
    <property type="entry name" value="DUF1759"/>
    <property type="match status" value="1"/>
</dbReference>
<evidence type="ECO:0000313" key="4">
    <source>
        <dbReference type="Proteomes" id="UP000653454"/>
    </source>
</evidence>
<dbReference type="SUPFAM" id="SSF56672">
    <property type="entry name" value="DNA/RNA polymerases"/>
    <property type="match status" value="1"/>
</dbReference>
<sequence>MTSMEELIDQQEDTAILIQKAQTNFKKAPKARLTLGYLKVRIQCIDEYWDTFKNTHTSLLKATKREERACLPYFMNESYSECEDNYLSLKSDMQDLINILTSTETSNISMTSEHSRIQGAGVSVDVRLPRIDLPKFSGNYEDWQSFEDTFYSLIHNNAALSSVQKLHYLKACLTGEASATLKYYQVTESNYAPALETLKKRYSHKRLIVNTILKRLFMQRKVQAQSPTQLKVFLDITRECLSGLKNLNITTSTWDPVLLFICTQKLDTETHKEWEEHVSSSSSSASLDELPTFKEFLTFLEGRIHTLELTVAIPKPIKERTFHVASTEDKTCVFCNKENHTLSHCREFAKLTPTNRSEFVRDKGLCYNCLLPGHPVFYCKLQTSCRICRKRHHSLLHERVKQDVTGNKEQINATEAALYTDVEDEDNILEDKEHEVAISSHFVSKKSTALLATALVPVRNEAGQTTVLRALIDQGSQATLISERATQLLKLKRTQVQGTVKGVGSTTTQINHAVQIELRSRTENNFNINVRAYVMATSVTSQLPNKPIPCETWKHLEGITLADPSFNKPGRIDMLLGVEVYAKILKNDVIKGPPGSPIAQNTSLGWILFGNVDVQKENEQLISLHCLDVDMDDMLKSMWELDENKQRTLTADERLCEEIYRTTHSRDKEGRYIVKLPMKYKEPRATQGETRNIALKRLQQMERRFERNSELQQEYRKVMEEYIELNHMEEVPQKDIDKPAVYLPHHAVVKAEKDTSKTRIVFDASCKGTNNVSLNDDLLVGPPLQEDLRNLIIRWRMKPICLVADVQKMYREVMVTEEDADYQRILWRSNSLDEAKDYRLLRVTFGTSSAPFLAVRTLMQIAEDEGKDFPAEAKTIKEDFFVDDLISGRDNVEEALHAAITITEILQRAGFILKKWSSNSEELLNQLRPQQINSETNIDIKTEGTIKALGLTWNRIKDVLTYQLHQLPPPETITKRKILAEAQRLFDPLGFLAPAIIPVKIVMQKLWRDGVSWDEEVEPERKREWLMIRESLEYVKEVEIERWQHTCEAVAENTTVHGFCDASNKAYAAVAYMRVETAEGNYETSIIAAKSRVAPVKPVSLPRLELCGAVLLSRLLKQVQEATRIPSSRIFAWTDSEIVLSWLFGDPARWNVFVSNRVVEILDNTGNQRWHHVTSENNPADVASRGLMLTELVSNTLWWKGPVWLQKKEIQLTRPKTQTEEEQRKIHATQEMDAIPNFEEYDTLQELIRVVTYARRFLNFKRHNDTEKSFTTEELEETLRKIISTVQKIEFTREIDALKENKPVHTTSALRSLTPYLDTENLLRVGGRLRNADIPENTKHPIILGHKNTLVPLLVADAHIKTMHGGIQLMMAYLRARYWIIRVKSIVKLHIHKCLVCAKERAAQRTQIMGDLPRARVTPTRPFLHAGVDFAGPLNVSMAKGRGTKCFKAYICIFICMSTKAIHLELVGDLTADAFLGAYRRYVARRGKCSHLWSDHGTNFVAANKELTKLWKEANLEMPDHVKDMLIEEGTQWHFIPPYSPNFGGLWEAGVKSVKYHLKRTLNHNLTFEEMSTTLCQIEACLNSRPLCPIDTVDVDNIEVLTPGHFLIGEAPINVPEPDLCDTNLNRLTRWQLTQRLVQHFWHRWQVEYLTRLQNRPKWQRRSTEYEVGDIVLLKEESLPPAKWALARIVQKHPGQDGACRVYSVKCRGKVIVRSVTKLCELPVNCE</sequence>
<keyword evidence="4" id="KW-1185">Reference proteome</keyword>
<name>A0A8S4FU14_PLUXY</name>
<dbReference type="Pfam" id="PF17921">
    <property type="entry name" value="Integrase_H2C2"/>
    <property type="match status" value="1"/>
</dbReference>
<dbReference type="InterPro" id="IPR021109">
    <property type="entry name" value="Peptidase_aspartic_dom_sf"/>
</dbReference>
<dbReference type="PROSITE" id="PS50994">
    <property type="entry name" value="INTEGRASE"/>
    <property type="match status" value="1"/>
</dbReference>
<dbReference type="InterPro" id="IPR040676">
    <property type="entry name" value="DUF5641"/>
</dbReference>
<protein>
    <submittedName>
        <fullName evidence="3">(diamondback moth) hypothetical protein</fullName>
    </submittedName>
</protein>
<gene>
    <name evidence="3" type="ORF">PLXY2_LOCUS10069</name>
</gene>
<keyword evidence="1" id="KW-0175">Coiled coil</keyword>
<dbReference type="PANTHER" id="PTHR47331">
    <property type="entry name" value="PHD-TYPE DOMAIN-CONTAINING PROTEIN"/>
    <property type="match status" value="1"/>
</dbReference>
<accession>A0A8S4FU14</accession>
<dbReference type="InterPro" id="IPR005312">
    <property type="entry name" value="DUF1759"/>
</dbReference>
<dbReference type="SUPFAM" id="SSF53098">
    <property type="entry name" value="Ribonuclease H-like"/>
    <property type="match status" value="1"/>
</dbReference>
<feature type="coiled-coil region" evidence="1">
    <location>
        <begin position="701"/>
        <end position="728"/>
    </location>
</feature>
<proteinExistence type="predicted"/>
<organism evidence="3 4">
    <name type="scientific">Plutella xylostella</name>
    <name type="common">Diamondback moth</name>
    <name type="synonym">Plutella maculipennis</name>
    <dbReference type="NCBI Taxonomy" id="51655"/>
    <lineage>
        <taxon>Eukaryota</taxon>
        <taxon>Metazoa</taxon>
        <taxon>Ecdysozoa</taxon>
        <taxon>Arthropoda</taxon>
        <taxon>Hexapoda</taxon>
        <taxon>Insecta</taxon>
        <taxon>Pterygota</taxon>
        <taxon>Neoptera</taxon>
        <taxon>Endopterygota</taxon>
        <taxon>Lepidoptera</taxon>
        <taxon>Glossata</taxon>
        <taxon>Ditrysia</taxon>
        <taxon>Yponomeutoidea</taxon>
        <taxon>Plutellidae</taxon>
        <taxon>Plutella</taxon>
    </lineage>
</organism>
<comment type="caution">
    <text evidence="3">The sequence shown here is derived from an EMBL/GenBank/DDBJ whole genome shotgun (WGS) entry which is preliminary data.</text>
</comment>
<dbReference type="Gene3D" id="3.30.420.10">
    <property type="entry name" value="Ribonuclease H-like superfamily/Ribonuclease H"/>
    <property type="match status" value="1"/>
</dbReference>